<dbReference type="RefSeq" id="WP_006862309.1">
    <property type="nucleotide sequence ID" value="NZ_ACCL02000011.1"/>
</dbReference>
<organism evidence="2 3">
    <name type="scientific">Marvinbryantia formatexigens DSM 14469</name>
    <dbReference type="NCBI Taxonomy" id="478749"/>
    <lineage>
        <taxon>Bacteria</taxon>
        <taxon>Bacillati</taxon>
        <taxon>Bacillota</taxon>
        <taxon>Clostridia</taxon>
        <taxon>Lachnospirales</taxon>
        <taxon>Lachnospiraceae</taxon>
        <taxon>Marvinbryantia</taxon>
    </lineage>
</organism>
<proteinExistence type="predicted"/>
<dbReference type="Gene3D" id="2.30.130.30">
    <property type="entry name" value="Hypothetical protein"/>
    <property type="match status" value="1"/>
</dbReference>
<dbReference type="AlphaFoldDB" id="C6LFW5"/>
<accession>C6LFW5</accession>
<dbReference type="EMBL" id="ACCL02000011">
    <property type="protein sequence ID" value="EET60329.1"/>
    <property type="molecule type" value="Genomic_DNA"/>
</dbReference>
<evidence type="ECO:0000313" key="3">
    <source>
        <dbReference type="Proteomes" id="UP000005561"/>
    </source>
</evidence>
<dbReference type="eggNOG" id="ENOG503347I">
    <property type="taxonomic scope" value="Bacteria"/>
</dbReference>
<name>C6LFW5_9FIRM</name>
<sequence>MKVLSVWQPWAQLLAAGHKHNETRSWRTNYRGEILIHATQKDPLFGISQMPEGAWERALRSFGLEETFNRFQKFPTGAIIGKAKLTDCKLIDDAYFQFTRDLCPEEFLYGDFTPGRYAWVFEEPELFKNPLPVSGRQGLWNWNGTIWSKDGNLYIEEDKT</sequence>
<dbReference type="SUPFAM" id="SSF88697">
    <property type="entry name" value="PUA domain-like"/>
    <property type="match status" value="1"/>
</dbReference>
<dbReference type="Pfam" id="PF04266">
    <property type="entry name" value="ASCH"/>
    <property type="match status" value="1"/>
</dbReference>
<keyword evidence="3" id="KW-1185">Reference proteome</keyword>
<feature type="domain" description="ASCH" evidence="1">
    <location>
        <begin position="4"/>
        <end position="98"/>
    </location>
</feature>
<dbReference type="STRING" id="168384.SAMN05660368_03655"/>
<evidence type="ECO:0000313" key="2">
    <source>
        <dbReference type="EMBL" id="EET60329.1"/>
    </source>
</evidence>
<evidence type="ECO:0000259" key="1">
    <source>
        <dbReference type="Pfam" id="PF04266"/>
    </source>
</evidence>
<dbReference type="InterPro" id="IPR015947">
    <property type="entry name" value="PUA-like_sf"/>
</dbReference>
<dbReference type="Proteomes" id="UP000005561">
    <property type="component" value="Unassembled WGS sequence"/>
</dbReference>
<dbReference type="OrthoDB" id="359066at2"/>
<dbReference type="CDD" id="cd06554">
    <property type="entry name" value="ASCH_ASC-1_like"/>
    <property type="match status" value="1"/>
</dbReference>
<dbReference type="InterPro" id="IPR007374">
    <property type="entry name" value="ASCH_domain"/>
</dbReference>
<reference evidence="2" key="1">
    <citation type="submission" date="2009-07" db="EMBL/GenBank/DDBJ databases">
        <authorList>
            <person name="Weinstock G."/>
            <person name="Sodergren E."/>
            <person name="Clifton S."/>
            <person name="Fulton L."/>
            <person name="Fulton B."/>
            <person name="Courtney L."/>
            <person name="Fronick C."/>
            <person name="Harrison M."/>
            <person name="Strong C."/>
            <person name="Farmer C."/>
            <person name="Delahaunty K."/>
            <person name="Markovic C."/>
            <person name="Hall O."/>
            <person name="Minx P."/>
            <person name="Tomlinson C."/>
            <person name="Mitreva M."/>
            <person name="Nelson J."/>
            <person name="Hou S."/>
            <person name="Wollam A."/>
            <person name="Pepin K.H."/>
            <person name="Johnson M."/>
            <person name="Bhonagiri V."/>
            <person name="Nash W.E."/>
            <person name="Warren W."/>
            <person name="Chinwalla A."/>
            <person name="Mardis E.R."/>
            <person name="Wilson R.K."/>
        </authorList>
    </citation>
    <scope>NUCLEOTIDE SEQUENCE [LARGE SCALE GENOMIC DNA]</scope>
    <source>
        <strain evidence="2">DSM 14469</strain>
    </source>
</reference>
<protein>
    <submittedName>
        <fullName evidence="2">ASCH domain protein</fullName>
    </submittedName>
</protein>
<gene>
    <name evidence="2" type="ORF">BRYFOR_07525</name>
</gene>
<comment type="caution">
    <text evidence="2">The sequence shown here is derived from an EMBL/GenBank/DDBJ whole genome shotgun (WGS) entry which is preliminary data.</text>
</comment>